<dbReference type="InterPro" id="IPR003847">
    <property type="entry name" value="Put_antitoxin"/>
</dbReference>
<organism evidence="2 3">
    <name type="scientific">Methanoplanus endosymbiosus</name>
    <dbReference type="NCBI Taxonomy" id="33865"/>
    <lineage>
        <taxon>Archaea</taxon>
        <taxon>Methanobacteriati</taxon>
        <taxon>Methanobacteriota</taxon>
        <taxon>Stenosarchaea group</taxon>
        <taxon>Methanomicrobia</taxon>
        <taxon>Methanomicrobiales</taxon>
        <taxon>Methanomicrobiaceae</taxon>
        <taxon>Methanoplanus</taxon>
    </lineage>
</organism>
<reference evidence="2" key="1">
    <citation type="submission" date="2022-04" db="EMBL/GenBank/DDBJ databases">
        <title>Complete genome of Methanoplanus endosymbiosus DSM 3599.</title>
        <authorList>
            <person name="Chen S.-C."/>
            <person name="You Y.-T."/>
            <person name="Zhou Y.-Z."/>
            <person name="Lai M.-C."/>
        </authorList>
    </citation>
    <scope>NUCLEOTIDE SEQUENCE</scope>
    <source>
        <strain evidence="2">DSM 3599</strain>
    </source>
</reference>
<keyword evidence="3" id="KW-1185">Reference proteome</keyword>
<evidence type="ECO:0000256" key="1">
    <source>
        <dbReference type="ARBA" id="ARBA00022649"/>
    </source>
</evidence>
<dbReference type="AlphaFoldDB" id="A0A9E7PRP8"/>
<proteinExistence type="predicted"/>
<evidence type="ECO:0000313" key="3">
    <source>
        <dbReference type="Proteomes" id="UP001060368"/>
    </source>
</evidence>
<gene>
    <name evidence="2" type="ORF">L6E24_12795</name>
</gene>
<dbReference type="Proteomes" id="UP001060368">
    <property type="component" value="Chromosome"/>
</dbReference>
<sequence length="70" mass="8182">MTSKTVSLSEEAYDRLKKWKVNDAESFSDVILRVLPKIRTPEELRKAFDEFESSLSDKEADKMIEDIEEN</sequence>
<keyword evidence="1" id="KW-1277">Toxin-antitoxin system</keyword>
<dbReference type="EMBL" id="CP096115">
    <property type="protein sequence ID" value="UUX93896.1"/>
    <property type="molecule type" value="Genomic_DNA"/>
</dbReference>
<protein>
    <submittedName>
        <fullName evidence="2">Antitoxin VapB family protein</fullName>
    </submittedName>
</protein>
<dbReference type="KEGG" id="mend:L6E24_12795"/>
<dbReference type="Pfam" id="PF02697">
    <property type="entry name" value="VAPB_antitox"/>
    <property type="match status" value="1"/>
</dbReference>
<name>A0A9E7PRP8_9EURY</name>
<evidence type="ECO:0000313" key="2">
    <source>
        <dbReference type="EMBL" id="UUX93896.1"/>
    </source>
</evidence>
<accession>A0A9E7PRP8</accession>